<name>A0A919EPD1_STRFL</name>
<reference evidence="2" key="1">
    <citation type="journal article" date="2014" name="Int. J. Syst. Evol. Microbiol.">
        <title>Complete genome sequence of Corynebacterium casei LMG S-19264T (=DSM 44701T), isolated from a smear-ripened cheese.</title>
        <authorList>
            <consortium name="US DOE Joint Genome Institute (JGI-PGF)"/>
            <person name="Walter F."/>
            <person name="Albersmeier A."/>
            <person name="Kalinowski J."/>
            <person name="Ruckert C."/>
        </authorList>
    </citation>
    <scope>NUCLEOTIDE SEQUENCE</scope>
    <source>
        <strain evidence="2">JCM 4122</strain>
    </source>
</reference>
<evidence type="ECO:0000256" key="1">
    <source>
        <dbReference type="SAM" id="Phobius"/>
    </source>
</evidence>
<dbReference type="EMBL" id="BNBE01000002">
    <property type="protein sequence ID" value="GHG09984.1"/>
    <property type="molecule type" value="Genomic_DNA"/>
</dbReference>
<accession>A0A919EPD1</accession>
<proteinExistence type="predicted"/>
<feature type="transmembrane region" description="Helical" evidence="1">
    <location>
        <begin position="38"/>
        <end position="60"/>
    </location>
</feature>
<dbReference type="AlphaFoldDB" id="A0A919EPD1"/>
<sequence>MDWYAVPGAFALLFAVSGTVTLRTGFVPPWLRHRVRKVALYGWAQVIMAGSFALQSAGGFAGEPAAGSLLGIAALLSLLAGLVLLLVSQLARD</sequence>
<keyword evidence="3" id="KW-1185">Reference proteome</keyword>
<comment type="caution">
    <text evidence="2">The sequence shown here is derived from an EMBL/GenBank/DDBJ whole genome shotgun (WGS) entry which is preliminary data.</text>
</comment>
<dbReference type="Proteomes" id="UP000632849">
    <property type="component" value="Unassembled WGS sequence"/>
</dbReference>
<gene>
    <name evidence="2" type="ORF">GCM10017667_48120</name>
</gene>
<keyword evidence="1" id="KW-0472">Membrane</keyword>
<keyword evidence="1" id="KW-0812">Transmembrane</keyword>
<feature type="transmembrane region" description="Helical" evidence="1">
    <location>
        <begin position="66"/>
        <end position="87"/>
    </location>
</feature>
<dbReference type="GeneID" id="95657607"/>
<feature type="transmembrane region" description="Helical" evidence="1">
    <location>
        <begin position="6"/>
        <end position="26"/>
    </location>
</feature>
<evidence type="ECO:0000313" key="2">
    <source>
        <dbReference type="EMBL" id="GHG09984.1"/>
    </source>
</evidence>
<keyword evidence="1" id="KW-1133">Transmembrane helix</keyword>
<organism evidence="2 3">
    <name type="scientific">Streptomyces filamentosus</name>
    <name type="common">Streptomyces roseosporus</name>
    <dbReference type="NCBI Taxonomy" id="67294"/>
    <lineage>
        <taxon>Bacteria</taxon>
        <taxon>Bacillati</taxon>
        <taxon>Actinomycetota</taxon>
        <taxon>Actinomycetes</taxon>
        <taxon>Kitasatosporales</taxon>
        <taxon>Streptomycetaceae</taxon>
        <taxon>Streptomyces</taxon>
    </lineage>
</organism>
<reference evidence="2" key="2">
    <citation type="submission" date="2020-09" db="EMBL/GenBank/DDBJ databases">
        <authorList>
            <person name="Sun Q."/>
            <person name="Ohkuma M."/>
        </authorList>
    </citation>
    <scope>NUCLEOTIDE SEQUENCE</scope>
    <source>
        <strain evidence="2">JCM 4122</strain>
    </source>
</reference>
<protein>
    <submittedName>
        <fullName evidence="2">Uncharacterized protein</fullName>
    </submittedName>
</protein>
<evidence type="ECO:0000313" key="3">
    <source>
        <dbReference type="Proteomes" id="UP000632849"/>
    </source>
</evidence>
<dbReference type="RefSeq" id="WP_150226747.1">
    <property type="nucleotide sequence ID" value="NZ_BNBE01000002.1"/>
</dbReference>